<gene>
    <name evidence="2" type="ORF">QUG02_25075</name>
</gene>
<evidence type="ECO:0000313" key="2">
    <source>
        <dbReference type="EMBL" id="MDM5441327.1"/>
    </source>
</evidence>
<proteinExistence type="predicted"/>
<keyword evidence="3" id="KW-1185">Reference proteome</keyword>
<evidence type="ECO:0008006" key="4">
    <source>
        <dbReference type="Google" id="ProtNLM"/>
    </source>
</evidence>
<accession>A0ABT7REJ4</accession>
<protein>
    <recommendedName>
        <fullName evidence="4">Glycerol-3-phosphate transporter</fullName>
    </recommendedName>
</protein>
<dbReference type="RefSeq" id="WP_289360802.1">
    <property type="nucleotide sequence ID" value="NZ_JAUCFG010000002.1"/>
</dbReference>
<name>A0ABT7REJ4_9BACI</name>
<organism evidence="2 3">
    <name type="scientific">Bacillus hominis</name>
    <dbReference type="NCBI Taxonomy" id="2817478"/>
    <lineage>
        <taxon>Bacteria</taxon>
        <taxon>Bacillati</taxon>
        <taxon>Bacillota</taxon>
        <taxon>Bacilli</taxon>
        <taxon>Bacillales</taxon>
        <taxon>Bacillaceae</taxon>
        <taxon>Bacillus</taxon>
        <taxon>Bacillus cereus group</taxon>
    </lineage>
</organism>
<dbReference type="EMBL" id="JAUCFG010000002">
    <property type="protein sequence ID" value="MDM5441327.1"/>
    <property type="molecule type" value="Genomic_DNA"/>
</dbReference>
<dbReference type="Proteomes" id="UP001224139">
    <property type="component" value="Unassembled WGS sequence"/>
</dbReference>
<reference evidence="2 3" key="1">
    <citation type="submission" date="2023-06" db="EMBL/GenBank/DDBJ databases">
        <title>Comparative genomics of Bacillaceae isolates and their secondary metabolite potential.</title>
        <authorList>
            <person name="Song L."/>
            <person name="Nielsen L.J."/>
            <person name="Mohite O."/>
            <person name="Xu X."/>
            <person name="Weber T."/>
            <person name="Kovacs A.T."/>
        </authorList>
    </citation>
    <scope>NUCLEOTIDE SEQUENCE [LARGE SCALE GENOMIC DNA]</scope>
    <source>
        <strain evidence="2 3">DX2.1</strain>
    </source>
</reference>
<evidence type="ECO:0000313" key="3">
    <source>
        <dbReference type="Proteomes" id="UP001224139"/>
    </source>
</evidence>
<keyword evidence="1" id="KW-1133">Transmembrane helix</keyword>
<keyword evidence="1" id="KW-0472">Membrane</keyword>
<evidence type="ECO:0000256" key="1">
    <source>
        <dbReference type="SAM" id="Phobius"/>
    </source>
</evidence>
<comment type="caution">
    <text evidence="2">The sequence shown here is derived from an EMBL/GenBank/DDBJ whole genome shotgun (WGS) entry which is preliminary data.</text>
</comment>
<feature type="transmembrane region" description="Helical" evidence="1">
    <location>
        <begin position="12"/>
        <end position="33"/>
    </location>
</feature>
<keyword evidence="1" id="KW-0812">Transmembrane</keyword>
<sequence length="45" mass="5099">MLIWLFIDHLGWNGCFLLLLAGGILSTIFLFIVQRGHERKGTKVA</sequence>